<feature type="compositionally biased region" description="Basic and acidic residues" evidence="1">
    <location>
        <begin position="11"/>
        <end position="20"/>
    </location>
</feature>
<sequence>MPNPGSPRLTRHPEAQQRLDRTRKRVLARRAEARRREKSITEAVKKYIASWVAITDCETKRDQEIETCQQKIQELKTLADTEIGKHRAQQAVAAAALREQGQSDEDVAELLEITTQQARRLIAAARTAPAAWAPLDTITGRREADSRIATDADEERDYRRQRDNVR</sequence>
<dbReference type="AlphaFoldDB" id="K0F5R3"/>
<dbReference type="HOGENOM" id="CLU_1600981_0_0_11"/>
<evidence type="ECO:0000313" key="2">
    <source>
        <dbReference type="EMBL" id="AFU02786.1"/>
    </source>
</evidence>
<keyword evidence="3" id="KW-1185">Reference proteome</keyword>
<dbReference type="Proteomes" id="UP000006304">
    <property type="component" value="Chromosome"/>
</dbReference>
<dbReference type="eggNOG" id="ENOG5031FGA">
    <property type="taxonomic scope" value="Bacteria"/>
</dbReference>
<evidence type="ECO:0000256" key="1">
    <source>
        <dbReference type="SAM" id="MobiDB-lite"/>
    </source>
</evidence>
<dbReference type="KEGG" id="nbr:O3I_024155"/>
<organism evidence="2 3">
    <name type="scientific">Nocardia brasiliensis (strain ATCC 700358 / HUJEG-1)</name>
    <dbReference type="NCBI Taxonomy" id="1133849"/>
    <lineage>
        <taxon>Bacteria</taxon>
        <taxon>Bacillati</taxon>
        <taxon>Actinomycetota</taxon>
        <taxon>Actinomycetes</taxon>
        <taxon>Mycobacteriales</taxon>
        <taxon>Nocardiaceae</taxon>
        <taxon>Nocardia</taxon>
    </lineage>
</organism>
<feature type="region of interest" description="Disordered" evidence="1">
    <location>
        <begin position="1"/>
        <end position="25"/>
    </location>
</feature>
<reference evidence="2 3" key="1">
    <citation type="journal article" date="2012" name="J. Bacteriol.">
        <title>Complete genome sequence of Nocardia brasiliensis HUJEG-1.</title>
        <authorList>
            <person name="Vera-Cabrera L."/>
            <person name="Ortiz-Lopez R."/>
            <person name="Elizondo-Gonzalez R."/>
            <person name="Perez-Maya A.A."/>
            <person name="Ocampo-Candiani J."/>
        </authorList>
    </citation>
    <scope>NUCLEOTIDE SEQUENCE [LARGE SCALE GENOMIC DNA]</scope>
    <source>
        <strain evidence="3">ATCC 700358</strain>
    </source>
</reference>
<protein>
    <submittedName>
        <fullName evidence="2">Uncharacterized protein</fullName>
    </submittedName>
</protein>
<feature type="compositionally biased region" description="Basic and acidic residues" evidence="1">
    <location>
        <begin position="139"/>
        <end position="166"/>
    </location>
</feature>
<feature type="region of interest" description="Disordered" evidence="1">
    <location>
        <begin position="137"/>
        <end position="166"/>
    </location>
</feature>
<dbReference type="RefSeq" id="WP_014985641.1">
    <property type="nucleotide sequence ID" value="NC_018681.1"/>
</dbReference>
<name>K0F5R3_NOCB7</name>
<evidence type="ECO:0000313" key="3">
    <source>
        <dbReference type="Proteomes" id="UP000006304"/>
    </source>
</evidence>
<proteinExistence type="predicted"/>
<gene>
    <name evidence="2" type="ORF">O3I_024155</name>
</gene>
<accession>K0F5R3</accession>
<dbReference type="EMBL" id="CP003876">
    <property type="protein sequence ID" value="AFU02786.1"/>
    <property type="molecule type" value="Genomic_DNA"/>
</dbReference>